<dbReference type="NCBIfam" id="TIGR01560">
    <property type="entry name" value="put_DNA_pack"/>
    <property type="match status" value="1"/>
</dbReference>
<protein>
    <submittedName>
        <fullName evidence="1">Phage gp6-like head-tail connector protein</fullName>
    </submittedName>
</protein>
<accession>A0ABX6LI50</accession>
<dbReference type="Gene3D" id="1.10.3230.30">
    <property type="entry name" value="Phage gp6-like head-tail connector protein"/>
    <property type="match status" value="1"/>
</dbReference>
<dbReference type="CDD" id="cd08054">
    <property type="entry name" value="gp6"/>
    <property type="match status" value="1"/>
</dbReference>
<dbReference type="InterPro" id="IPR011738">
    <property type="entry name" value="Phage_CHP"/>
</dbReference>
<organism evidence="1 2">
    <name type="scientific">Chitinophaga oryzae</name>
    <dbReference type="NCBI Taxonomy" id="2725414"/>
    <lineage>
        <taxon>Bacteria</taxon>
        <taxon>Pseudomonadati</taxon>
        <taxon>Bacteroidota</taxon>
        <taxon>Chitinophagia</taxon>
        <taxon>Chitinophagales</taxon>
        <taxon>Chitinophagaceae</taxon>
        <taxon>Chitinophaga</taxon>
    </lineage>
</organism>
<dbReference type="InterPro" id="IPR006450">
    <property type="entry name" value="Phage_HK97_gp6-like"/>
</dbReference>
<dbReference type="RefSeq" id="WP_168861330.1">
    <property type="nucleotide sequence ID" value="NZ_CP051204.2"/>
</dbReference>
<proteinExistence type="predicted"/>
<gene>
    <name evidence="1" type="ORF">HF324_18460</name>
</gene>
<sequence>MLRNRIVDKKATTTGTTEPVALQDAKNFLRVSFDDDDNLIQNQLKAARELLEKHLNISIISKEVTVVFSHDGYNFQLPAGPVGEVSSASFGYEPDDVVITSSNYRVIGQEFKSFRGTPGYWTVKYTAGYSEVPEAIRQGILKQVAWMYENRGDVSTTGQINTDVLYLLSAYNKNTWL</sequence>
<evidence type="ECO:0000313" key="2">
    <source>
        <dbReference type="Proteomes" id="UP000503144"/>
    </source>
</evidence>
<reference evidence="1 2" key="2">
    <citation type="submission" date="2020-09" db="EMBL/GenBank/DDBJ databases">
        <authorList>
            <person name="Kittiwongwattana C."/>
        </authorList>
    </citation>
    <scope>NUCLEOTIDE SEQUENCE [LARGE SCALE GENOMIC DNA]</scope>
    <source>
        <strain evidence="1 2">1303</strain>
    </source>
</reference>
<evidence type="ECO:0000313" key="1">
    <source>
        <dbReference type="EMBL" id="QJB39732.1"/>
    </source>
</evidence>
<dbReference type="Pfam" id="PF05135">
    <property type="entry name" value="Phage_connect_1"/>
    <property type="match status" value="1"/>
</dbReference>
<dbReference type="Proteomes" id="UP000503144">
    <property type="component" value="Chromosome"/>
</dbReference>
<dbReference type="NCBIfam" id="TIGR02215">
    <property type="entry name" value="phage_chp_gp8"/>
    <property type="match status" value="1"/>
</dbReference>
<name>A0ABX6LI50_9BACT</name>
<reference evidence="2" key="1">
    <citation type="submission" date="2020-04" db="EMBL/GenBank/DDBJ databases">
        <authorList>
            <person name="Kittiwongwattana C."/>
        </authorList>
    </citation>
    <scope>NUCLEOTIDE SEQUENCE [LARGE SCALE GENOMIC DNA]</scope>
    <source>
        <strain evidence="2">1303</strain>
    </source>
</reference>
<dbReference type="InterPro" id="IPR021146">
    <property type="entry name" value="Phage_gp6-like_head-tail"/>
</dbReference>
<keyword evidence="2" id="KW-1185">Reference proteome</keyword>
<dbReference type="EMBL" id="CP051204">
    <property type="protein sequence ID" value="QJB39732.1"/>
    <property type="molecule type" value="Genomic_DNA"/>
</dbReference>